<proteinExistence type="predicted"/>
<dbReference type="Pfam" id="PF05699">
    <property type="entry name" value="Dimer_Tnp_hAT"/>
    <property type="match status" value="1"/>
</dbReference>
<reference evidence="2" key="1">
    <citation type="journal article" date="2023" name="Insect Mol. Biol.">
        <title>Genome sequencing provides insights into the evolution of gene families encoding plant cell wall-degrading enzymes in longhorned beetles.</title>
        <authorList>
            <person name="Shin N.R."/>
            <person name="Okamura Y."/>
            <person name="Kirsch R."/>
            <person name="Pauchet Y."/>
        </authorList>
    </citation>
    <scope>NUCLEOTIDE SEQUENCE</scope>
    <source>
        <strain evidence="2">RBIC_L_NR</strain>
    </source>
</reference>
<dbReference type="Proteomes" id="UP001162156">
    <property type="component" value="Unassembled WGS sequence"/>
</dbReference>
<protein>
    <recommendedName>
        <fullName evidence="1">HAT C-terminal dimerisation domain-containing protein</fullName>
    </recommendedName>
</protein>
<gene>
    <name evidence="2" type="ORF">NQ314_007616</name>
</gene>
<comment type="caution">
    <text evidence="2">The sequence shown here is derived from an EMBL/GenBank/DDBJ whole genome shotgun (WGS) entry which is preliminary data.</text>
</comment>
<evidence type="ECO:0000259" key="1">
    <source>
        <dbReference type="Pfam" id="PF05699"/>
    </source>
</evidence>
<sequence length="113" mass="12780">MGPVLKFVSNINPKIAVSGNINSIARDSLNFIPNLVSQENIALLNSEWRMISDATEPRQYSKKSLKEFWIFVFRLKNKLGENMFPNLSLFIKAVLSLPHSSAAAERIFSQLNL</sequence>
<evidence type="ECO:0000313" key="2">
    <source>
        <dbReference type="EMBL" id="KAJ8951998.1"/>
    </source>
</evidence>
<keyword evidence="3" id="KW-1185">Reference proteome</keyword>
<dbReference type="AlphaFoldDB" id="A0AAV8YKE8"/>
<dbReference type="GO" id="GO:0046983">
    <property type="term" value="F:protein dimerization activity"/>
    <property type="evidence" value="ECO:0007669"/>
    <property type="project" value="InterPro"/>
</dbReference>
<evidence type="ECO:0000313" key="3">
    <source>
        <dbReference type="Proteomes" id="UP001162156"/>
    </source>
</evidence>
<organism evidence="2 3">
    <name type="scientific">Rhamnusium bicolor</name>
    <dbReference type="NCBI Taxonomy" id="1586634"/>
    <lineage>
        <taxon>Eukaryota</taxon>
        <taxon>Metazoa</taxon>
        <taxon>Ecdysozoa</taxon>
        <taxon>Arthropoda</taxon>
        <taxon>Hexapoda</taxon>
        <taxon>Insecta</taxon>
        <taxon>Pterygota</taxon>
        <taxon>Neoptera</taxon>
        <taxon>Endopterygota</taxon>
        <taxon>Coleoptera</taxon>
        <taxon>Polyphaga</taxon>
        <taxon>Cucujiformia</taxon>
        <taxon>Chrysomeloidea</taxon>
        <taxon>Cerambycidae</taxon>
        <taxon>Lepturinae</taxon>
        <taxon>Rhagiini</taxon>
        <taxon>Rhamnusium</taxon>
    </lineage>
</organism>
<dbReference type="EMBL" id="JANEYF010002058">
    <property type="protein sequence ID" value="KAJ8951998.1"/>
    <property type="molecule type" value="Genomic_DNA"/>
</dbReference>
<name>A0AAV8YKE8_9CUCU</name>
<feature type="domain" description="HAT C-terminal dimerisation" evidence="1">
    <location>
        <begin position="81"/>
        <end position="111"/>
    </location>
</feature>
<accession>A0AAV8YKE8</accession>
<dbReference type="InterPro" id="IPR008906">
    <property type="entry name" value="HATC_C_dom"/>
</dbReference>